<reference evidence="1 2" key="1">
    <citation type="journal article" date="2018" name="Sci. Rep.">
        <title>Comparative analysis of the Pocillopora damicornis genome highlights role of immune system in coral evolution.</title>
        <authorList>
            <person name="Cunning R."/>
            <person name="Bay R.A."/>
            <person name="Gillette P."/>
            <person name="Baker A.C."/>
            <person name="Traylor-Knowles N."/>
        </authorList>
    </citation>
    <scope>NUCLEOTIDE SEQUENCE [LARGE SCALE GENOMIC DNA]</scope>
    <source>
        <strain evidence="1">RSMAS</strain>
        <tissue evidence="1">Whole animal</tissue>
    </source>
</reference>
<keyword evidence="2" id="KW-1185">Reference proteome</keyword>
<sequence>MGKPKQNKTKYNKIKPCVWGLYANEHKLADILMNKIKYSDGCDLLTGLSEEYCMWQWGQMVHYLARMTVTTYLVSFLNLLNRVQSCNDSLLLLGASCEDHPLMKSYSNYLREEMEQIETEITSGKKWNRLKGRH</sequence>
<gene>
    <name evidence="1" type="ORF">pdam_00019629</name>
</gene>
<accession>A0A3M6TKK2</accession>
<dbReference type="AlphaFoldDB" id="A0A3M6TKK2"/>
<proteinExistence type="predicted"/>
<dbReference type="Proteomes" id="UP000275408">
    <property type="component" value="Unassembled WGS sequence"/>
</dbReference>
<comment type="caution">
    <text evidence="1">The sequence shown here is derived from an EMBL/GenBank/DDBJ whole genome shotgun (WGS) entry which is preliminary data.</text>
</comment>
<protein>
    <submittedName>
        <fullName evidence="1">Uncharacterized protein</fullName>
    </submittedName>
</protein>
<dbReference type="EMBL" id="RCHS01003432">
    <property type="protein sequence ID" value="RMX41876.1"/>
    <property type="molecule type" value="Genomic_DNA"/>
</dbReference>
<evidence type="ECO:0000313" key="2">
    <source>
        <dbReference type="Proteomes" id="UP000275408"/>
    </source>
</evidence>
<evidence type="ECO:0000313" key="1">
    <source>
        <dbReference type="EMBL" id="RMX41876.1"/>
    </source>
</evidence>
<name>A0A3M6TKK2_POCDA</name>
<organism evidence="1 2">
    <name type="scientific">Pocillopora damicornis</name>
    <name type="common">Cauliflower coral</name>
    <name type="synonym">Millepora damicornis</name>
    <dbReference type="NCBI Taxonomy" id="46731"/>
    <lineage>
        <taxon>Eukaryota</taxon>
        <taxon>Metazoa</taxon>
        <taxon>Cnidaria</taxon>
        <taxon>Anthozoa</taxon>
        <taxon>Hexacorallia</taxon>
        <taxon>Scleractinia</taxon>
        <taxon>Astrocoeniina</taxon>
        <taxon>Pocilloporidae</taxon>
        <taxon>Pocillopora</taxon>
    </lineage>
</organism>